<gene>
    <name evidence="2" type="ORF">BCM02_101601</name>
</gene>
<dbReference type="Gene3D" id="3.40.50.150">
    <property type="entry name" value="Vaccinia Virus protein VP39"/>
    <property type="match status" value="1"/>
</dbReference>
<name>A0A5S5CKH8_9BACL</name>
<keyword evidence="3" id="KW-1185">Reference proteome</keyword>
<dbReference type="InterPro" id="IPR013216">
    <property type="entry name" value="Methyltransf_11"/>
</dbReference>
<organism evidence="2 3">
    <name type="scientific">Paenibacillus methanolicus</name>
    <dbReference type="NCBI Taxonomy" id="582686"/>
    <lineage>
        <taxon>Bacteria</taxon>
        <taxon>Bacillati</taxon>
        <taxon>Bacillota</taxon>
        <taxon>Bacilli</taxon>
        <taxon>Bacillales</taxon>
        <taxon>Paenibacillaceae</taxon>
        <taxon>Paenibacillus</taxon>
    </lineage>
</organism>
<evidence type="ECO:0000313" key="2">
    <source>
        <dbReference type="EMBL" id="TYP79483.1"/>
    </source>
</evidence>
<dbReference type="GO" id="GO:0008757">
    <property type="term" value="F:S-adenosylmethionine-dependent methyltransferase activity"/>
    <property type="evidence" value="ECO:0007669"/>
    <property type="project" value="InterPro"/>
</dbReference>
<dbReference type="RefSeq" id="WP_148927536.1">
    <property type="nucleotide sequence ID" value="NZ_VNHS01000001.1"/>
</dbReference>
<dbReference type="AlphaFoldDB" id="A0A5S5CKH8"/>
<proteinExistence type="predicted"/>
<dbReference type="SUPFAM" id="SSF53335">
    <property type="entry name" value="S-adenosyl-L-methionine-dependent methyltransferases"/>
    <property type="match status" value="1"/>
</dbReference>
<dbReference type="EMBL" id="VNHS01000001">
    <property type="protein sequence ID" value="TYP79483.1"/>
    <property type="molecule type" value="Genomic_DNA"/>
</dbReference>
<keyword evidence="2" id="KW-0808">Transferase</keyword>
<dbReference type="OrthoDB" id="3896938at2"/>
<feature type="domain" description="Methyltransferase type 11" evidence="1">
    <location>
        <begin position="108"/>
        <end position="164"/>
    </location>
</feature>
<dbReference type="GO" id="GO:0032259">
    <property type="term" value="P:methylation"/>
    <property type="evidence" value="ECO:0007669"/>
    <property type="project" value="UniProtKB-KW"/>
</dbReference>
<protein>
    <submittedName>
        <fullName evidence="2">Methyltransferase family protein</fullName>
    </submittedName>
</protein>
<dbReference type="CDD" id="cd02440">
    <property type="entry name" value="AdoMet_MTases"/>
    <property type="match status" value="1"/>
</dbReference>
<dbReference type="Proteomes" id="UP000323257">
    <property type="component" value="Unassembled WGS sequence"/>
</dbReference>
<dbReference type="InterPro" id="IPR029063">
    <property type="entry name" value="SAM-dependent_MTases_sf"/>
</dbReference>
<sequence>MTEDLNRSRFFTTDDPNSDVLLYRFPDVWWSRLYEYEWAKQFVGSEDVVLDAAAGIVHPFKFYVGTAAREAHACDLNPLIASPEGLLAEIAGSWFGPDVAALVESRYLPLVRLKQGNLMQLPYADDYFDKVFCISVLEEMPEADQLTALLEFRRVLRPGGRIILTFDYPHIDLGRFQRHMEQAGLAFAGETDFALPANAVYTTMWGGIYCFRAVLRKD</sequence>
<evidence type="ECO:0000313" key="3">
    <source>
        <dbReference type="Proteomes" id="UP000323257"/>
    </source>
</evidence>
<dbReference type="Pfam" id="PF08241">
    <property type="entry name" value="Methyltransf_11"/>
    <property type="match status" value="1"/>
</dbReference>
<accession>A0A5S5CKH8</accession>
<evidence type="ECO:0000259" key="1">
    <source>
        <dbReference type="Pfam" id="PF08241"/>
    </source>
</evidence>
<comment type="caution">
    <text evidence="2">The sequence shown here is derived from an EMBL/GenBank/DDBJ whole genome shotgun (WGS) entry which is preliminary data.</text>
</comment>
<keyword evidence="2" id="KW-0489">Methyltransferase</keyword>
<reference evidence="2 3" key="1">
    <citation type="submission" date="2019-07" db="EMBL/GenBank/DDBJ databases">
        <title>Genomic Encyclopedia of Type Strains, Phase III (KMG-III): the genomes of soil and plant-associated and newly described type strains.</title>
        <authorList>
            <person name="Whitman W."/>
        </authorList>
    </citation>
    <scope>NUCLEOTIDE SEQUENCE [LARGE SCALE GENOMIC DNA]</scope>
    <source>
        <strain evidence="2 3">BL24</strain>
    </source>
</reference>